<dbReference type="HOGENOM" id="CLU_2262753_0_0_6"/>
<accession>Q9PA19</accession>
<gene>
    <name evidence="1" type="ordered locus">XF_2701</name>
</gene>
<dbReference type="EMBL" id="AE003849">
    <property type="protein sequence ID" value="AAF85498.1"/>
    <property type="molecule type" value="Genomic_DNA"/>
</dbReference>
<dbReference type="Proteomes" id="UP000000812">
    <property type="component" value="Chromosome"/>
</dbReference>
<dbReference type="KEGG" id="xfa:XF_2701"/>
<reference evidence="1 2" key="1">
    <citation type="journal article" date="2000" name="Nature">
        <title>The genome sequence of the plant pathogen Xylella fastidiosa.</title>
        <authorList>
            <person name="Simpson A.J."/>
            <person name="Reinach F.C."/>
            <person name="Arruda P."/>
            <person name="Abreu F.A."/>
            <person name="Acencio M."/>
            <person name="Alvarenga R."/>
            <person name="Alves L.M."/>
            <person name="Araya J.E."/>
            <person name="Baia G.S."/>
            <person name="Baptista C.S."/>
            <person name="Barros M.H."/>
            <person name="Bonaccorsi E.D."/>
            <person name="Bordin S."/>
            <person name="Bove J.M."/>
            <person name="Briones M.R."/>
            <person name="Bueno M.R."/>
            <person name="Camargo A.A."/>
            <person name="Camargo L.E."/>
            <person name="Carraro D.M."/>
            <person name="Carrer H."/>
            <person name="Colauto N.B."/>
            <person name="Colombo C."/>
            <person name="Costa F.F."/>
            <person name="Costa M.C."/>
            <person name="Costa-Neto C.M."/>
            <person name="Coutinho L.L."/>
            <person name="Cristofani M."/>
            <person name="Dias-Neto E."/>
            <person name="Docena C."/>
            <person name="El-Dorry H."/>
            <person name="Facincani A.P."/>
            <person name="Ferreira A.J."/>
            <person name="Ferreira V.C."/>
            <person name="Ferro J.A."/>
            <person name="Fraga J.S."/>
            <person name="Franca S.C."/>
            <person name="Franco M.C."/>
            <person name="Frohme M."/>
            <person name="Furlan L.R."/>
            <person name="Garnier M."/>
            <person name="Goldman G.H."/>
            <person name="Goldman M.H."/>
            <person name="Gomes S.L."/>
            <person name="Gruber A."/>
            <person name="Ho P.L."/>
            <person name="Hoheisel J.D."/>
            <person name="Junqueira M.L."/>
            <person name="Kemper E.L."/>
            <person name="Kitajima J.P."/>
            <person name="Krieger J.E."/>
            <person name="Kuramae E.E."/>
            <person name="Laigret F."/>
            <person name="Lambais M.R."/>
            <person name="Leite L.C."/>
            <person name="Lemos E.G."/>
            <person name="Lemos M.V."/>
            <person name="Lopes S.A."/>
            <person name="Lopes C.R."/>
            <person name="Machado J.A."/>
            <person name="Machado M.A."/>
            <person name="Madeira A.M."/>
            <person name="Madeira H.M."/>
            <person name="Marino C.L."/>
            <person name="Marques M.V."/>
            <person name="Martins E.A."/>
            <person name="Martins E.M."/>
            <person name="Matsukuma A.Y."/>
            <person name="Menck C.F."/>
            <person name="Miracca E.C."/>
            <person name="Miyaki C.Y."/>
            <person name="Monteriro-Vitorello C.B."/>
            <person name="Moon D.H."/>
            <person name="Nagai M.A."/>
            <person name="Nascimento A.L."/>
            <person name="Netto L.E."/>
            <person name="Nhani A.Jr."/>
            <person name="Nobrega F.G."/>
            <person name="Nunes L.R."/>
            <person name="Oliveira M.A."/>
            <person name="de Oliveira M.C."/>
            <person name="de Oliveira R.C."/>
            <person name="Palmieri D.A."/>
            <person name="Paris A."/>
            <person name="Peixoto B.R."/>
            <person name="Pereira G.A."/>
            <person name="Pereira H.A.Jr."/>
            <person name="Pesquero J.B."/>
            <person name="Quaggio R.B."/>
            <person name="Roberto P.G."/>
            <person name="Rodrigues V."/>
            <person name="de M Rosa A.J."/>
            <person name="de Rosa V.E.Jr."/>
            <person name="de Sa R.G."/>
            <person name="Santelli R.V."/>
            <person name="Sawasaki H.E."/>
            <person name="da Silva A.C."/>
            <person name="da Silva A.M."/>
            <person name="da Silva F.R."/>
            <person name="da Silva W.A.Jr."/>
            <person name="da Silveira J.F."/>
            <person name="Silvestri M.L."/>
            <person name="Siqueira W.J."/>
            <person name="de Souza A.A."/>
            <person name="de Souza A.P."/>
            <person name="Terenzi M.F."/>
            <person name="Truffi D."/>
            <person name="Tsai S.M."/>
            <person name="Tsuhako M.H."/>
            <person name="Vallada H."/>
            <person name="Van Sluys M.A."/>
            <person name="Verjovski-Almeida S."/>
            <person name="Vettore A.L."/>
            <person name="Zago M.A."/>
            <person name="Zatz M."/>
            <person name="Meidanis J."/>
            <person name="Setubal J.C."/>
        </authorList>
    </citation>
    <scope>NUCLEOTIDE SEQUENCE [LARGE SCALE GENOMIC DNA]</scope>
    <source>
        <strain evidence="1 2">9a5c</strain>
    </source>
</reference>
<proteinExistence type="predicted"/>
<dbReference type="STRING" id="160492.XF_2701"/>
<organism evidence="1 2">
    <name type="scientific">Xylella fastidiosa (strain 9a5c)</name>
    <dbReference type="NCBI Taxonomy" id="160492"/>
    <lineage>
        <taxon>Bacteria</taxon>
        <taxon>Pseudomonadati</taxon>
        <taxon>Pseudomonadota</taxon>
        <taxon>Gammaproteobacteria</taxon>
        <taxon>Lysobacterales</taxon>
        <taxon>Lysobacteraceae</taxon>
        <taxon>Xylella</taxon>
    </lineage>
</organism>
<dbReference type="AlphaFoldDB" id="Q9PA19"/>
<sequence length="103" mass="11830">MESDASYQANRQTQRSLESRCIKNYHCRVFKEHEQNSVPWETHQHLNLSANSPQRLLLKHLQATFTFSHTAATHTPASEANTGSLLTHLLSRINTLLMIQNTF</sequence>
<dbReference type="PIR" id="F82524">
    <property type="entry name" value="F82524"/>
</dbReference>
<protein>
    <submittedName>
        <fullName evidence="1">Uncharacterized protein</fullName>
    </submittedName>
</protein>
<name>Q9PA19_XYLFA</name>
<evidence type="ECO:0000313" key="1">
    <source>
        <dbReference type="EMBL" id="AAF85498.1"/>
    </source>
</evidence>
<evidence type="ECO:0000313" key="2">
    <source>
        <dbReference type="Proteomes" id="UP000000812"/>
    </source>
</evidence>